<dbReference type="InterPro" id="IPR023214">
    <property type="entry name" value="HAD_sf"/>
</dbReference>
<dbReference type="GeneID" id="116304957"/>
<dbReference type="InterPro" id="IPR036412">
    <property type="entry name" value="HAD-like_sf"/>
</dbReference>
<dbReference type="InParanoid" id="A0A6P8IUK3"/>
<dbReference type="AlphaFoldDB" id="A0A6P8IUK3"/>
<proteinExistence type="predicted"/>
<protein>
    <submittedName>
        <fullName evidence="2">Uncharacterized protein LOC116304957</fullName>
    </submittedName>
</protein>
<evidence type="ECO:0000313" key="1">
    <source>
        <dbReference type="Proteomes" id="UP000515163"/>
    </source>
</evidence>
<gene>
    <name evidence="2" type="primary">LOC116304957</name>
</gene>
<reference evidence="2" key="1">
    <citation type="submission" date="2025-08" db="UniProtKB">
        <authorList>
            <consortium name="RefSeq"/>
        </authorList>
    </citation>
    <scope>IDENTIFICATION</scope>
    <source>
        <tissue evidence="2">Tentacle</tissue>
    </source>
</reference>
<dbReference type="SUPFAM" id="SSF56784">
    <property type="entry name" value="HAD-like"/>
    <property type="match status" value="1"/>
</dbReference>
<name>A0A6P8IUK3_ACTTE</name>
<organism evidence="1 2">
    <name type="scientific">Actinia tenebrosa</name>
    <name type="common">Australian red waratah sea anemone</name>
    <dbReference type="NCBI Taxonomy" id="6105"/>
    <lineage>
        <taxon>Eukaryota</taxon>
        <taxon>Metazoa</taxon>
        <taxon>Cnidaria</taxon>
        <taxon>Anthozoa</taxon>
        <taxon>Hexacorallia</taxon>
        <taxon>Actiniaria</taxon>
        <taxon>Actiniidae</taxon>
        <taxon>Actinia</taxon>
    </lineage>
</organism>
<dbReference type="RefSeq" id="XP_031570622.1">
    <property type="nucleotide sequence ID" value="XM_031714762.1"/>
</dbReference>
<accession>A0A6P8IUK3</accession>
<dbReference type="OrthoDB" id="10054414at2759"/>
<dbReference type="Gene3D" id="3.40.50.1000">
    <property type="entry name" value="HAD superfamily/HAD-like"/>
    <property type="match status" value="1"/>
</dbReference>
<dbReference type="KEGG" id="aten:116304957"/>
<keyword evidence="1" id="KW-1185">Reference proteome</keyword>
<evidence type="ECO:0000313" key="2">
    <source>
        <dbReference type="RefSeq" id="XP_031570622.1"/>
    </source>
</evidence>
<dbReference type="Proteomes" id="UP000515163">
    <property type="component" value="Unplaced"/>
</dbReference>
<sequence length="179" mass="20457">MDKYSKIVQNLIRAGIKMVAVDFDLTILNIHTHGFWQFTSKMLATRVRPCFKHFLNEALNSDLHVAVVTQSPQVELVREVLELSLPDCDIRKIEIRGADGKWKEVRGVTKEGKQQHIESAIKQFEKTRKVKISAKNVILLDDDINNINIARSCKMQALHVTDDNSLDTLLDQSFRTTDV</sequence>